<proteinExistence type="predicted"/>
<feature type="non-terminal residue" evidence="1">
    <location>
        <position position="70"/>
    </location>
</feature>
<protein>
    <recommendedName>
        <fullName evidence="3">Secreted protein</fullName>
    </recommendedName>
</protein>
<dbReference type="AlphaFoldDB" id="A0AAV0IR36"/>
<organism evidence="1 2">
    <name type="scientific">Linum tenue</name>
    <dbReference type="NCBI Taxonomy" id="586396"/>
    <lineage>
        <taxon>Eukaryota</taxon>
        <taxon>Viridiplantae</taxon>
        <taxon>Streptophyta</taxon>
        <taxon>Embryophyta</taxon>
        <taxon>Tracheophyta</taxon>
        <taxon>Spermatophyta</taxon>
        <taxon>Magnoliopsida</taxon>
        <taxon>eudicotyledons</taxon>
        <taxon>Gunneridae</taxon>
        <taxon>Pentapetalae</taxon>
        <taxon>rosids</taxon>
        <taxon>fabids</taxon>
        <taxon>Malpighiales</taxon>
        <taxon>Linaceae</taxon>
        <taxon>Linum</taxon>
    </lineage>
</organism>
<evidence type="ECO:0000313" key="1">
    <source>
        <dbReference type="EMBL" id="CAI0399247.1"/>
    </source>
</evidence>
<reference evidence="1" key="1">
    <citation type="submission" date="2022-08" db="EMBL/GenBank/DDBJ databases">
        <authorList>
            <person name="Gutierrez-Valencia J."/>
        </authorList>
    </citation>
    <scope>NUCLEOTIDE SEQUENCE</scope>
</reference>
<evidence type="ECO:0000313" key="2">
    <source>
        <dbReference type="Proteomes" id="UP001154282"/>
    </source>
</evidence>
<name>A0AAV0IR36_9ROSI</name>
<keyword evidence="2" id="KW-1185">Reference proteome</keyword>
<accession>A0AAV0IR36</accession>
<sequence>MIHKCQLGLLRYSRVHGWALHATKCKFIFACYGSCSTRKGADCRHGVSSNHYDFFLYQNSNKKRRQLAAP</sequence>
<comment type="caution">
    <text evidence="1">The sequence shown here is derived from an EMBL/GenBank/DDBJ whole genome shotgun (WGS) entry which is preliminary data.</text>
</comment>
<gene>
    <name evidence="1" type="ORF">LITE_LOCUS10223</name>
</gene>
<evidence type="ECO:0008006" key="3">
    <source>
        <dbReference type="Google" id="ProtNLM"/>
    </source>
</evidence>
<dbReference type="Proteomes" id="UP001154282">
    <property type="component" value="Unassembled WGS sequence"/>
</dbReference>
<dbReference type="EMBL" id="CAMGYJ010000004">
    <property type="protein sequence ID" value="CAI0399247.1"/>
    <property type="molecule type" value="Genomic_DNA"/>
</dbReference>